<keyword evidence="2" id="KW-0808">Transferase</keyword>
<dbReference type="RefSeq" id="WP_345257045.1">
    <property type="nucleotide sequence ID" value="NZ_BAABGY010000011.1"/>
</dbReference>
<dbReference type="InterPro" id="IPR001296">
    <property type="entry name" value="Glyco_trans_1"/>
</dbReference>
<dbReference type="PANTHER" id="PTHR12526:SF510">
    <property type="entry name" value="D-INOSITOL 3-PHOSPHATE GLYCOSYLTRANSFERASE"/>
    <property type="match status" value="1"/>
</dbReference>
<sequence length="379" mass="41876">MNPQLPLLLLLTPGFPASADDRACLPMHALLARTLAARYPGVELQVIAFQYPYREEPYGFHGVHVLPMNGRNRGGLRAWQLRRKVLRRLLRINRQRAVLGVLSFWYGDCAAVGERFMQRTGVPHFCWILGQDARAANRWPARLQLPAARLLALSPFLQSEFARSHGTLPERVLLPGIDPSDFPPLPRVRDIDLMAAGSLIPLKRFDRFIALVAALKKEWPAVRAILVGAGSEGGALRALALELGVEDNLTFTGELPQPDVLLLMQRSRLFVHPSSYEGFSGVCMEALAAGARVLSHCAALDSPVPQWHIVPAAEGLLPAALDLLRNEEPQVPVQPFLMTDTVDQLATLFPDLARKNTVDLFRNGIEGQLLPEAPEHLVP</sequence>
<dbReference type="Gene3D" id="3.40.50.2000">
    <property type="entry name" value="Glycogen Phosphorylase B"/>
    <property type="match status" value="2"/>
</dbReference>
<dbReference type="PANTHER" id="PTHR12526">
    <property type="entry name" value="GLYCOSYLTRANSFERASE"/>
    <property type="match status" value="1"/>
</dbReference>
<dbReference type="CDD" id="cd03801">
    <property type="entry name" value="GT4_PimA-like"/>
    <property type="match status" value="1"/>
</dbReference>
<dbReference type="Proteomes" id="UP001501725">
    <property type="component" value="Unassembled WGS sequence"/>
</dbReference>
<keyword evidence="5" id="KW-1185">Reference proteome</keyword>
<feature type="domain" description="Glycosyl transferase family 1" evidence="3">
    <location>
        <begin position="191"/>
        <end position="295"/>
    </location>
</feature>
<gene>
    <name evidence="4" type="ORF">GCM10023184_34530</name>
</gene>
<evidence type="ECO:0000256" key="2">
    <source>
        <dbReference type="ARBA" id="ARBA00022679"/>
    </source>
</evidence>
<reference evidence="5" key="1">
    <citation type="journal article" date="2019" name="Int. J. Syst. Evol. Microbiol.">
        <title>The Global Catalogue of Microorganisms (GCM) 10K type strain sequencing project: providing services to taxonomists for standard genome sequencing and annotation.</title>
        <authorList>
            <consortium name="The Broad Institute Genomics Platform"/>
            <consortium name="The Broad Institute Genome Sequencing Center for Infectious Disease"/>
            <person name="Wu L."/>
            <person name="Ma J."/>
        </authorList>
    </citation>
    <scope>NUCLEOTIDE SEQUENCE [LARGE SCALE GENOMIC DNA]</scope>
    <source>
        <strain evidence="5">JCM 17919</strain>
    </source>
</reference>
<evidence type="ECO:0000256" key="1">
    <source>
        <dbReference type="ARBA" id="ARBA00022676"/>
    </source>
</evidence>
<keyword evidence="1" id="KW-0328">Glycosyltransferase</keyword>
<evidence type="ECO:0000259" key="3">
    <source>
        <dbReference type="Pfam" id="PF00534"/>
    </source>
</evidence>
<organism evidence="4 5">
    <name type="scientific">Flaviaesturariibacter amylovorans</name>
    <dbReference type="NCBI Taxonomy" id="1084520"/>
    <lineage>
        <taxon>Bacteria</taxon>
        <taxon>Pseudomonadati</taxon>
        <taxon>Bacteroidota</taxon>
        <taxon>Chitinophagia</taxon>
        <taxon>Chitinophagales</taxon>
        <taxon>Chitinophagaceae</taxon>
        <taxon>Flaviaestuariibacter</taxon>
    </lineage>
</organism>
<evidence type="ECO:0000313" key="5">
    <source>
        <dbReference type="Proteomes" id="UP001501725"/>
    </source>
</evidence>
<evidence type="ECO:0000313" key="4">
    <source>
        <dbReference type="EMBL" id="GAA4338230.1"/>
    </source>
</evidence>
<protein>
    <recommendedName>
        <fullName evidence="3">Glycosyl transferase family 1 domain-containing protein</fullName>
    </recommendedName>
</protein>
<dbReference type="Pfam" id="PF00534">
    <property type="entry name" value="Glycos_transf_1"/>
    <property type="match status" value="1"/>
</dbReference>
<dbReference type="EMBL" id="BAABGY010000011">
    <property type="protein sequence ID" value="GAA4338230.1"/>
    <property type="molecule type" value="Genomic_DNA"/>
</dbReference>
<name>A0ABP8HEY5_9BACT</name>
<comment type="caution">
    <text evidence="4">The sequence shown here is derived from an EMBL/GenBank/DDBJ whole genome shotgun (WGS) entry which is preliminary data.</text>
</comment>
<dbReference type="SUPFAM" id="SSF53756">
    <property type="entry name" value="UDP-Glycosyltransferase/glycogen phosphorylase"/>
    <property type="match status" value="1"/>
</dbReference>
<accession>A0ABP8HEY5</accession>
<proteinExistence type="predicted"/>